<dbReference type="KEGG" id="hja:BST95_01335"/>
<feature type="transmembrane region" description="Helical" evidence="4">
    <location>
        <begin position="72"/>
        <end position="90"/>
    </location>
</feature>
<name>A0AAP8MC91_9GAMM</name>
<keyword evidence="3 4" id="KW-0472">Membrane</keyword>
<evidence type="ECO:0000313" key="5">
    <source>
        <dbReference type="EMBL" id="PLW84964.1"/>
    </source>
</evidence>
<protein>
    <submittedName>
        <fullName evidence="5">MFS transporter</fullName>
    </submittedName>
</protein>
<dbReference type="InterPro" id="IPR036259">
    <property type="entry name" value="MFS_trans_sf"/>
</dbReference>
<feature type="transmembrane region" description="Helical" evidence="4">
    <location>
        <begin position="96"/>
        <end position="114"/>
    </location>
</feature>
<organism evidence="5 6">
    <name type="scientific">Halioglobus japonicus</name>
    <dbReference type="NCBI Taxonomy" id="930805"/>
    <lineage>
        <taxon>Bacteria</taxon>
        <taxon>Pseudomonadati</taxon>
        <taxon>Pseudomonadota</taxon>
        <taxon>Gammaproteobacteria</taxon>
        <taxon>Cellvibrionales</taxon>
        <taxon>Halieaceae</taxon>
        <taxon>Halioglobus</taxon>
    </lineage>
</organism>
<dbReference type="Pfam" id="PF07690">
    <property type="entry name" value="MFS_1"/>
    <property type="match status" value="1"/>
</dbReference>
<proteinExistence type="predicted"/>
<feature type="transmembrane region" description="Helical" evidence="4">
    <location>
        <begin position="353"/>
        <end position="373"/>
    </location>
</feature>
<keyword evidence="1 4" id="KW-0812">Transmembrane</keyword>
<accession>A0AAP8MC91</accession>
<feature type="transmembrane region" description="Helical" evidence="4">
    <location>
        <begin position="201"/>
        <end position="227"/>
    </location>
</feature>
<feature type="transmembrane region" description="Helical" evidence="4">
    <location>
        <begin position="324"/>
        <end position="347"/>
    </location>
</feature>
<evidence type="ECO:0000313" key="6">
    <source>
        <dbReference type="Proteomes" id="UP000235162"/>
    </source>
</evidence>
<evidence type="ECO:0000256" key="2">
    <source>
        <dbReference type="ARBA" id="ARBA00022989"/>
    </source>
</evidence>
<feature type="transmembrane region" description="Helical" evidence="4">
    <location>
        <begin position="291"/>
        <end position="312"/>
    </location>
</feature>
<dbReference type="RefSeq" id="WP_084197828.1">
    <property type="nucleotide sequence ID" value="NZ_BMYL01000004.1"/>
</dbReference>
<reference evidence="5 6" key="1">
    <citation type="submission" date="2018-01" db="EMBL/GenBank/DDBJ databases">
        <title>The draft genome sequence of Halioglobus japonicus S1-36.</title>
        <authorList>
            <person name="Du Z.-J."/>
            <person name="Shi M.-J."/>
        </authorList>
    </citation>
    <scope>NUCLEOTIDE SEQUENCE [LARGE SCALE GENOMIC DNA]</scope>
    <source>
        <strain evidence="5 6">S1-36</strain>
    </source>
</reference>
<dbReference type="SUPFAM" id="SSF103473">
    <property type="entry name" value="MFS general substrate transporter"/>
    <property type="match status" value="1"/>
</dbReference>
<comment type="caution">
    <text evidence="5">The sequence shown here is derived from an EMBL/GenBank/DDBJ whole genome shotgun (WGS) entry which is preliminary data.</text>
</comment>
<feature type="transmembrane region" description="Helical" evidence="4">
    <location>
        <begin position="135"/>
        <end position="153"/>
    </location>
</feature>
<feature type="transmembrane region" description="Helical" evidence="4">
    <location>
        <begin position="267"/>
        <end position="285"/>
    </location>
</feature>
<dbReference type="AlphaFoldDB" id="A0AAP8MC91"/>
<feature type="transmembrane region" description="Helical" evidence="4">
    <location>
        <begin position="48"/>
        <end position="65"/>
    </location>
</feature>
<feature type="transmembrane region" description="Helical" evidence="4">
    <location>
        <begin position="9"/>
        <end position="28"/>
    </location>
</feature>
<dbReference type="InterPro" id="IPR011701">
    <property type="entry name" value="MFS"/>
</dbReference>
<keyword evidence="6" id="KW-1185">Reference proteome</keyword>
<dbReference type="EMBL" id="PKUR01000004">
    <property type="protein sequence ID" value="PLW84964.1"/>
    <property type="molecule type" value="Genomic_DNA"/>
</dbReference>
<dbReference type="GO" id="GO:0022857">
    <property type="term" value="F:transmembrane transporter activity"/>
    <property type="evidence" value="ECO:0007669"/>
    <property type="project" value="InterPro"/>
</dbReference>
<gene>
    <name evidence="5" type="ORF">C0029_15595</name>
</gene>
<evidence type="ECO:0000256" key="3">
    <source>
        <dbReference type="ARBA" id="ARBA00023136"/>
    </source>
</evidence>
<sequence>MTARSQQNFLLAAAFIMPLTFSVWQALLNNFVVEQAAFTGAEIGMLQSLREVPGFLAFTAVYVLLVIREQRFALVSLLVMSVGVALTPFFPTTYGLYATTVLMSLGFHYFETINKSLTLQWVPKAETPHFMGRAMAVKAAGAMLAYGGIWVLMELAGVGFSGMYLLAGGLGIVITLALWARFPQFPEQAQQHKKLLVRKRYWLYYALTFLGGARRQIFMVFAGFMMVEKFGYSVADISLLYLVNYLFNLFFAPKIGAWVGRAGERRALQVEYVGLIVVFTGYAFVESATVVAGLYIVDHLFFALSIAINTYFQKIADSRDIAATASVSFTINHIAAVFIPALLGILWLSSPPAVFLIGAGIAVVSLVLCNLIPNTPEDGHELRWGRAA</sequence>
<keyword evidence="2 4" id="KW-1133">Transmembrane helix</keyword>
<feature type="transmembrane region" description="Helical" evidence="4">
    <location>
        <begin position="239"/>
        <end position="260"/>
    </location>
</feature>
<feature type="transmembrane region" description="Helical" evidence="4">
    <location>
        <begin position="159"/>
        <end position="180"/>
    </location>
</feature>
<dbReference type="Gene3D" id="1.20.1250.20">
    <property type="entry name" value="MFS general substrate transporter like domains"/>
    <property type="match status" value="2"/>
</dbReference>
<dbReference type="Proteomes" id="UP000235162">
    <property type="component" value="Unassembled WGS sequence"/>
</dbReference>
<evidence type="ECO:0000256" key="4">
    <source>
        <dbReference type="SAM" id="Phobius"/>
    </source>
</evidence>
<evidence type="ECO:0000256" key="1">
    <source>
        <dbReference type="ARBA" id="ARBA00022692"/>
    </source>
</evidence>